<dbReference type="Gene3D" id="1.25.40.20">
    <property type="entry name" value="Ankyrin repeat-containing domain"/>
    <property type="match status" value="2"/>
</dbReference>
<dbReference type="Proteomes" id="UP000290189">
    <property type="component" value="Unassembled WGS sequence"/>
</dbReference>
<dbReference type="PANTHER" id="PTHR24198">
    <property type="entry name" value="ANKYRIN REPEAT AND PROTEIN KINASE DOMAIN-CONTAINING PROTEIN"/>
    <property type="match status" value="1"/>
</dbReference>
<dbReference type="InterPro" id="IPR036770">
    <property type="entry name" value="Ankyrin_rpt-contain_sf"/>
</dbReference>
<organism evidence="4 5">
    <name type="scientific">Plasmodiophora brassicae</name>
    <name type="common">Clubroot disease agent</name>
    <dbReference type="NCBI Taxonomy" id="37360"/>
    <lineage>
        <taxon>Eukaryota</taxon>
        <taxon>Sar</taxon>
        <taxon>Rhizaria</taxon>
        <taxon>Endomyxa</taxon>
        <taxon>Phytomyxea</taxon>
        <taxon>Plasmodiophorida</taxon>
        <taxon>Plasmodiophoridae</taxon>
        <taxon>Plasmodiophora</taxon>
    </lineage>
</organism>
<dbReference type="SUPFAM" id="SSF48403">
    <property type="entry name" value="Ankyrin repeat"/>
    <property type="match status" value="1"/>
</dbReference>
<evidence type="ECO:0000313" key="5">
    <source>
        <dbReference type="Proteomes" id="UP000290189"/>
    </source>
</evidence>
<evidence type="ECO:0000256" key="2">
    <source>
        <dbReference type="ARBA" id="ARBA00023043"/>
    </source>
</evidence>
<dbReference type="PANTHER" id="PTHR24198:SF165">
    <property type="entry name" value="ANKYRIN REPEAT-CONTAINING PROTEIN-RELATED"/>
    <property type="match status" value="1"/>
</dbReference>
<feature type="compositionally biased region" description="Polar residues" evidence="3">
    <location>
        <begin position="398"/>
        <end position="407"/>
    </location>
</feature>
<keyword evidence="1" id="KW-0677">Repeat</keyword>
<dbReference type="InterPro" id="IPR002110">
    <property type="entry name" value="Ankyrin_rpt"/>
</dbReference>
<proteinExistence type="predicted"/>
<protein>
    <submittedName>
        <fullName evidence="4">Uncharacterized protein</fullName>
    </submittedName>
</protein>
<evidence type="ECO:0000313" key="4">
    <source>
        <dbReference type="EMBL" id="SPQ93334.1"/>
    </source>
</evidence>
<gene>
    <name evidence="4" type="ORF">PLBR_LOCUS549</name>
</gene>
<evidence type="ECO:0000256" key="1">
    <source>
        <dbReference type="ARBA" id="ARBA00022737"/>
    </source>
</evidence>
<reference evidence="4 5" key="1">
    <citation type="submission" date="2018-03" db="EMBL/GenBank/DDBJ databases">
        <authorList>
            <person name="Fogelqvist J."/>
        </authorList>
    </citation>
    <scope>NUCLEOTIDE SEQUENCE [LARGE SCALE GENOMIC DNA]</scope>
</reference>
<name>A0A3P3XZX5_PLABS</name>
<dbReference type="EMBL" id="OVEO01000001">
    <property type="protein sequence ID" value="SPQ93334.1"/>
    <property type="molecule type" value="Genomic_DNA"/>
</dbReference>
<evidence type="ECO:0000256" key="3">
    <source>
        <dbReference type="SAM" id="MobiDB-lite"/>
    </source>
</evidence>
<keyword evidence="4" id="KW-0496">Mitochondrion</keyword>
<accession>A0A3P3XZX5</accession>
<keyword evidence="2" id="KW-0040">ANK repeat</keyword>
<dbReference type="SMART" id="SM00248">
    <property type="entry name" value="ANK"/>
    <property type="match status" value="6"/>
</dbReference>
<dbReference type="AlphaFoldDB" id="A0A3P3XZX5"/>
<feature type="region of interest" description="Disordered" evidence="3">
    <location>
        <begin position="382"/>
        <end position="407"/>
    </location>
</feature>
<dbReference type="Pfam" id="PF12796">
    <property type="entry name" value="Ank_2"/>
    <property type="match status" value="2"/>
</dbReference>
<sequence>MVKPTLYSGLLRQDSQSGPLVDTDAGPVTPDLVSVVAADDIAAATALVQSGGVDNDTLDEALGVACAQGSLPLIELLIRAGADPGGSNQEPLLLAAGRGHLDVVDRLLRLPNVTPSTNDWLPLQRATCRGHLRVIDRLLQAYTEGRPDQLIADLRLLRLAASAGHRDTVQYFLPRAGDVHVREALTIAASSGHVAIVEMLTSNASGKVLGEALAAAAQCGHAKVVKFLLDVADPTWSRQYALRWASGEGHRDIVELLLADPRVDPSADDNHCLRWAVRRRQLWPVQRLCSDDRVLRSIKSSGGVRAFCNRLASTEETELILSTWDNLRESRSRALRTAMVLNVSKVPVAELVTIMLFADDFAGTSDRVKVADLCRTLRRVRQARPPSPPATAPLIAGPTTSGQSITN</sequence>
<geneLocation type="mitochondrion" evidence="4"/>